<dbReference type="EMBL" id="GG704964">
    <property type="protein sequence ID" value="EEY97766.1"/>
    <property type="molecule type" value="Genomic_DNA"/>
</dbReference>
<keyword evidence="1" id="KW-0732">Signal</keyword>
<accession>D0S8P4</accession>
<dbReference type="Proteomes" id="UP000012047">
    <property type="component" value="Unassembled WGS sequence"/>
</dbReference>
<feature type="chain" id="PRO_5003015764" evidence="1">
    <location>
        <begin position="19"/>
        <end position="116"/>
    </location>
</feature>
<feature type="signal peptide" evidence="1">
    <location>
        <begin position="1"/>
        <end position="18"/>
    </location>
</feature>
<gene>
    <name evidence="2" type="ORF">HMPREF0016_00849</name>
</gene>
<dbReference type="RefSeq" id="WP_005400096.1">
    <property type="nucleotide sequence ID" value="NZ_GG704964.1"/>
</dbReference>
<protein>
    <submittedName>
        <fullName evidence="2">Uncharacterized protein</fullName>
    </submittedName>
</protein>
<sequence>MKKLLIIFILFTPSVLLADVQVSAMSINEKCKVWEQRASDLVFEYFDGVSREDQYKKIDIAANSDPEIKLFMKKQVDGVYDHIPFVQNIEMRDYFQEGYAREIYKACINRYVTEKP</sequence>
<organism evidence="2 3">
    <name type="scientific">Acinetobacter johnsonii SH046</name>
    <dbReference type="NCBI Taxonomy" id="575586"/>
    <lineage>
        <taxon>Bacteria</taxon>
        <taxon>Pseudomonadati</taxon>
        <taxon>Pseudomonadota</taxon>
        <taxon>Gammaproteobacteria</taxon>
        <taxon>Moraxellales</taxon>
        <taxon>Moraxellaceae</taxon>
        <taxon>Acinetobacter</taxon>
    </lineage>
</organism>
<evidence type="ECO:0000256" key="1">
    <source>
        <dbReference type="SAM" id="SignalP"/>
    </source>
</evidence>
<evidence type="ECO:0000313" key="3">
    <source>
        <dbReference type="Proteomes" id="UP000012047"/>
    </source>
</evidence>
<reference evidence="3" key="1">
    <citation type="journal article" date="2012" name="PLoS ONE">
        <title>The success of Acinetobacter species; genetic, metabolic and virulence attributes.</title>
        <authorList>
            <person name="Peleg A.Y."/>
            <person name="de Breij A."/>
            <person name="Adams M.D."/>
            <person name="Cerqueira G.M."/>
            <person name="Mocali S."/>
            <person name="Galardini M."/>
            <person name="Nibbering P.H."/>
            <person name="Earl A.M."/>
            <person name="Ward D.V."/>
            <person name="Paterson D.L."/>
            <person name="Seifert H."/>
            <person name="Dijkshoorn L."/>
        </authorList>
    </citation>
    <scope>NUCLEOTIDE SEQUENCE [LARGE SCALE GENOMIC DNA]</scope>
    <source>
        <strain evidence="3">SH046</strain>
    </source>
</reference>
<dbReference type="AlphaFoldDB" id="D0S8P4"/>
<evidence type="ECO:0000313" key="2">
    <source>
        <dbReference type="EMBL" id="EEY97766.1"/>
    </source>
</evidence>
<dbReference type="HOGENOM" id="CLU_2115653_0_0_6"/>
<name>D0S8P4_ACIJO</name>
<proteinExistence type="predicted"/>